<dbReference type="InterPro" id="IPR050590">
    <property type="entry name" value="Exosome_comp_Rrp42_subfam"/>
</dbReference>
<dbReference type="GO" id="GO:0034475">
    <property type="term" value="P:U4 snRNA 3'-end processing"/>
    <property type="evidence" value="ECO:0007669"/>
    <property type="project" value="TreeGrafter"/>
</dbReference>
<dbReference type="InterPro" id="IPR036345">
    <property type="entry name" value="ExoRNase_PH_dom2_sf"/>
</dbReference>
<dbReference type="PANTHER" id="PTHR11097:SF8">
    <property type="entry name" value="EXOSOME COMPLEX COMPONENT RRP42"/>
    <property type="match status" value="1"/>
</dbReference>
<feature type="domain" description="Exoribonuclease phosphorolytic" evidence="8">
    <location>
        <begin position="194"/>
        <end position="257"/>
    </location>
</feature>
<evidence type="ECO:0000259" key="7">
    <source>
        <dbReference type="Pfam" id="PF01138"/>
    </source>
</evidence>
<dbReference type="InterPro" id="IPR027408">
    <property type="entry name" value="PNPase/RNase_PH_dom_sf"/>
</dbReference>
<keyword evidence="4" id="KW-0963">Cytoplasm</keyword>
<evidence type="ECO:0000256" key="3">
    <source>
        <dbReference type="ARBA" id="ARBA00006678"/>
    </source>
</evidence>
<evidence type="ECO:0000313" key="9">
    <source>
        <dbReference type="EMBL" id="CAG9858161.1"/>
    </source>
</evidence>
<dbReference type="InterPro" id="IPR001247">
    <property type="entry name" value="ExoRNase_PH_dom1"/>
</dbReference>
<organism evidence="9 10">
    <name type="scientific">Phyllotreta striolata</name>
    <name type="common">Striped flea beetle</name>
    <name type="synonym">Crioceris striolata</name>
    <dbReference type="NCBI Taxonomy" id="444603"/>
    <lineage>
        <taxon>Eukaryota</taxon>
        <taxon>Metazoa</taxon>
        <taxon>Ecdysozoa</taxon>
        <taxon>Arthropoda</taxon>
        <taxon>Hexapoda</taxon>
        <taxon>Insecta</taxon>
        <taxon>Pterygota</taxon>
        <taxon>Neoptera</taxon>
        <taxon>Endopterygota</taxon>
        <taxon>Coleoptera</taxon>
        <taxon>Polyphaga</taxon>
        <taxon>Cucujiformia</taxon>
        <taxon>Chrysomeloidea</taxon>
        <taxon>Chrysomelidae</taxon>
        <taxon>Galerucinae</taxon>
        <taxon>Alticini</taxon>
        <taxon>Phyllotreta</taxon>
    </lineage>
</organism>
<dbReference type="OrthoDB" id="272245at2759"/>
<dbReference type="Proteomes" id="UP001153712">
    <property type="component" value="Chromosome 2"/>
</dbReference>
<evidence type="ECO:0000259" key="8">
    <source>
        <dbReference type="Pfam" id="PF03725"/>
    </source>
</evidence>
<keyword evidence="5" id="KW-0271">Exosome</keyword>
<dbReference type="Pfam" id="PF03725">
    <property type="entry name" value="RNase_PH_C"/>
    <property type="match status" value="1"/>
</dbReference>
<reference evidence="9" key="1">
    <citation type="submission" date="2022-01" db="EMBL/GenBank/DDBJ databases">
        <authorList>
            <person name="King R."/>
        </authorList>
    </citation>
    <scope>NUCLEOTIDE SEQUENCE</scope>
</reference>
<evidence type="ECO:0000313" key="10">
    <source>
        <dbReference type="Proteomes" id="UP001153712"/>
    </source>
</evidence>
<comment type="subcellular location">
    <subcellularLocation>
        <location evidence="1">Cytoplasm</location>
    </subcellularLocation>
    <subcellularLocation>
        <location evidence="2">Nucleus</location>
        <location evidence="2">Nucleolus</location>
    </subcellularLocation>
</comment>
<dbReference type="CDD" id="cd11367">
    <property type="entry name" value="RNase_PH_RRP42"/>
    <property type="match status" value="1"/>
</dbReference>
<protein>
    <recommendedName>
        <fullName evidence="6">Ribosomal RNA-processing protein 42</fullName>
    </recommendedName>
</protein>
<dbReference type="GO" id="GO:0071038">
    <property type="term" value="P:TRAMP-dependent tRNA surveillance pathway"/>
    <property type="evidence" value="ECO:0007669"/>
    <property type="project" value="TreeGrafter"/>
</dbReference>
<accession>A0A9N9TMH8</accession>
<dbReference type="InterPro" id="IPR020568">
    <property type="entry name" value="Ribosomal_Su5_D2-typ_SF"/>
</dbReference>
<dbReference type="EMBL" id="OU900095">
    <property type="protein sequence ID" value="CAG9858161.1"/>
    <property type="molecule type" value="Genomic_DNA"/>
</dbReference>
<evidence type="ECO:0000256" key="1">
    <source>
        <dbReference type="ARBA" id="ARBA00004496"/>
    </source>
</evidence>
<dbReference type="InterPro" id="IPR015847">
    <property type="entry name" value="ExoRNase_PH_dom2"/>
</dbReference>
<dbReference type="AlphaFoldDB" id="A0A9N9TMH8"/>
<gene>
    <name evidence="9" type="ORF">PHYEVI_LOCUS4552</name>
</gene>
<dbReference type="GO" id="GO:0000467">
    <property type="term" value="P:exonucleolytic trimming to generate mature 3'-end of 5.8S rRNA from tricistronic rRNA transcript (SSU-rRNA, 5.8S rRNA, LSU-rRNA)"/>
    <property type="evidence" value="ECO:0007669"/>
    <property type="project" value="TreeGrafter"/>
</dbReference>
<dbReference type="Pfam" id="PF01138">
    <property type="entry name" value="RNase_PH"/>
    <property type="match status" value="1"/>
</dbReference>
<evidence type="ECO:0000256" key="5">
    <source>
        <dbReference type="ARBA" id="ARBA00022835"/>
    </source>
</evidence>
<name>A0A9N9TMH8_PHYSR</name>
<dbReference type="GO" id="GO:0071028">
    <property type="term" value="P:nuclear mRNA surveillance"/>
    <property type="evidence" value="ECO:0007669"/>
    <property type="project" value="TreeGrafter"/>
</dbReference>
<dbReference type="GO" id="GO:0034473">
    <property type="term" value="P:U1 snRNA 3'-end processing"/>
    <property type="evidence" value="ECO:0007669"/>
    <property type="project" value="TreeGrafter"/>
</dbReference>
<comment type="similarity">
    <text evidence="3">Belongs to the RNase PH family.</text>
</comment>
<feature type="domain" description="Exoribonuclease phosphorolytic" evidence="7">
    <location>
        <begin position="29"/>
        <end position="163"/>
    </location>
</feature>
<dbReference type="GO" id="GO:0000177">
    <property type="term" value="C:cytoplasmic exosome (RNase complex)"/>
    <property type="evidence" value="ECO:0007669"/>
    <property type="project" value="TreeGrafter"/>
</dbReference>
<dbReference type="SUPFAM" id="SSF54211">
    <property type="entry name" value="Ribosomal protein S5 domain 2-like"/>
    <property type="match status" value="1"/>
</dbReference>
<proteinExistence type="inferred from homology"/>
<keyword evidence="10" id="KW-1185">Reference proteome</keyword>
<dbReference type="SUPFAM" id="SSF55666">
    <property type="entry name" value="Ribonuclease PH domain 2-like"/>
    <property type="match status" value="1"/>
</dbReference>
<dbReference type="PANTHER" id="PTHR11097">
    <property type="entry name" value="EXOSOME COMPLEX EXONUCLEASE RIBOSOMAL RNA PROCESSING PROTEIN"/>
    <property type="match status" value="1"/>
</dbReference>
<dbReference type="GO" id="GO:0071035">
    <property type="term" value="P:nuclear polyadenylation-dependent rRNA catabolic process"/>
    <property type="evidence" value="ECO:0007669"/>
    <property type="project" value="TreeGrafter"/>
</dbReference>
<sequence>MALCDAEKTFVLHGVQDNFRIDGRELDDYRPMELETDVVSHAFGSARLRLANTDVLVAVKIELDVPFPESPQNGKIEFFVDCSANATPEFEGRGGEDLAIAISNTLTTAYSSSLAFDSRKLCLLNGKKCWKLYVDILILECGGNLFDAVSIAVKAALWNTRIPFVKNVNIDGNNIDLDVSDDLCLCERLDIENAPVMVTVCKIGDKCIVDPNAAEEHCSMGSVVVAVSGTKISTIYQTGTGSLHPATLTESLQLGFRVAIRLNEALSKVLSRIRPDEEAGFLK</sequence>
<dbReference type="GO" id="GO:0035925">
    <property type="term" value="F:mRNA 3'-UTR AU-rich region binding"/>
    <property type="evidence" value="ECO:0007669"/>
    <property type="project" value="TreeGrafter"/>
</dbReference>
<evidence type="ECO:0000256" key="6">
    <source>
        <dbReference type="ARBA" id="ARBA00042523"/>
    </source>
</evidence>
<dbReference type="GO" id="GO:0016075">
    <property type="term" value="P:rRNA catabolic process"/>
    <property type="evidence" value="ECO:0007669"/>
    <property type="project" value="TreeGrafter"/>
</dbReference>
<evidence type="ECO:0000256" key="4">
    <source>
        <dbReference type="ARBA" id="ARBA00022490"/>
    </source>
</evidence>
<dbReference type="GO" id="GO:0034476">
    <property type="term" value="P:U5 snRNA 3'-end processing"/>
    <property type="evidence" value="ECO:0007669"/>
    <property type="project" value="TreeGrafter"/>
</dbReference>
<evidence type="ECO:0000256" key="2">
    <source>
        <dbReference type="ARBA" id="ARBA00004604"/>
    </source>
</evidence>
<dbReference type="Gene3D" id="3.30.230.70">
    <property type="entry name" value="GHMP Kinase, N-terminal domain"/>
    <property type="match status" value="1"/>
</dbReference>
<dbReference type="GO" id="GO:0000176">
    <property type="term" value="C:nuclear exosome (RNase complex)"/>
    <property type="evidence" value="ECO:0007669"/>
    <property type="project" value="TreeGrafter"/>
</dbReference>
<dbReference type="GO" id="GO:0005730">
    <property type="term" value="C:nucleolus"/>
    <property type="evidence" value="ECO:0007669"/>
    <property type="project" value="UniProtKB-SubCell"/>
</dbReference>